<dbReference type="SUPFAM" id="SSF51412">
    <property type="entry name" value="Inosine monophosphate dehydrogenase (IMPDH)"/>
    <property type="match status" value="1"/>
</dbReference>
<dbReference type="CDD" id="cd04730">
    <property type="entry name" value="NPD_like"/>
    <property type="match status" value="1"/>
</dbReference>
<accession>A0AA36N3I1</accession>
<keyword evidence="2" id="KW-0288">FMN</keyword>
<name>A0AA36N3I1_9DINO</name>
<dbReference type="EMBL" id="CAUJNA010003261">
    <property type="protein sequence ID" value="CAJ1397265.1"/>
    <property type="molecule type" value="Genomic_DNA"/>
</dbReference>
<evidence type="ECO:0000256" key="2">
    <source>
        <dbReference type="ARBA" id="ARBA00022643"/>
    </source>
</evidence>
<feature type="region of interest" description="Disordered" evidence="4">
    <location>
        <begin position="631"/>
        <end position="650"/>
    </location>
</feature>
<evidence type="ECO:0000256" key="1">
    <source>
        <dbReference type="ARBA" id="ARBA00022630"/>
    </source>
</evidence>
<dbReference type="GO" id="GO:0018580">
    <property type="term" value="F:nitronate monooxygenase activity"/>
    <property type="evidence" value="ECO:0007669"/>
    <property type="project" value="InterPro"/>
</dbReference>
<evidence type="ECO:0000313" key="5">
    <source>
        <dbReference type="EMBL" id="CAJ1397265.1"/>
    </source>
</evidence>
<keyword evidence="6" id="KW-1185">Reference proteome</keyword>
<dbReference type="AlphaFoldDB" id="A0AA36N3I1"/>
<dbReference type="InterPro" id="IPR013785">
    <property type="entry name" value="Aldolase_TIM"/>
</dbReference>
<reference evidence="5" key="1">
    <citation type="submission" date="2023-08" db="EMBL/GenBank/DDBJ databases">
        <authorList>
            <person name="Chen Y."/>
            <person name="Shah S."/>
            <person name="Dougan E. K."/>
            <person name="Thang M."/>
            <person name="Chan C."/>
        </authorList>
    </citation>
    <scope>NUCLEOTIDE SEQUENCE</scope>
</reference>
<keyword evidence="3" id="KW-0560">Oxidoreductase</keyword>
<dbReference type="Pfam" id="PF03060">
    <property type="entry name" value="NMO"/>
    <property type="match status" value="1"/>
</dbReference>
<gene>
    <name evidence="5" type="ORF">EVOR1521_LOCUS21317</name>
</gene>
<proteinExistence type="predicted"/>
<keyword evidence="1" id="KW-0285">Flavoprotein</keyword>
<comment type="caution">
    <text evidence="5">The sequence shown here is derived from an EMBL/GenBank/DDBJ whole genome shotgun (WGS) entry which is preliminary data.</text>
</comment>
<evidence type="ECO:0000256" key="3">
    <source>
        <dbReference type="ARBA" id="ARBA00023002"/>
    </source>
</evidence>
<dbReference type="Gene3D" id="3.20.20.70">
    <property type="entry name" value="Aldolase class I"/>
    <property type="match status" value="2"/>
</dbReference>
<dbReference type="PANTHER" id="PTHR32332:SF20">
    <property type="entry name" value="2-NITROPROPANE DIOXYGENASE-LIKE PROTEIN"/>
    <property type="match status" value="1"/>
</dbReference>
<organism evidence="5 6">
    <name type="scientific">Effrenium voratum</name>
    <dbReference type="NCBI Taxonomy" id="2562239"/>
    <lineage>
        <taxon>Eukaryota</taxon>
        <taxon>Sar</taxon>
        <taxon>Alveolata</taxon>
        <taxon>Dinophyceae</taxon>
        <taxon>Suessiales</taxon>
        <taxon>Symbiodiniaceae</taxon>
        <taxon>Effrenium</taxon>
    </lineage>
</organism>
<sequence>MPLRTALTEMLGIEHPIIQGGMQYVGYAEMASAVSNAGGLGILTGLTQPDPEALRAAAEIRRCRTMTDSSCRAVIVFRRSPTCRSSHKMLQRYIVEGQDYDGYARVLAEEKAGLKVLHKSATMRHALKAQEAGVDLIEIVGYEGSIAGGQKGDEVGAWVLLAKVGGISSRVCQRPMSSGRVGARVRRVREFSDTPLEATSTLKVPVIAAGAAGFPPREPIHPFIFGAEARGASSQQPWPWAQGARDFEGEAHGITMATRFLCTVEAGPCPKDTCGAQRMPCLLSRQTTIVLGSLSNATRVFKNEVAQQIRDIEGKGDVDFSQVMPLASGQRTKKMPLGQFIAVACFVRELGHSNNMWQQSGDTSDAMWSCGQSLGLISRAPSDIPTCQELVRRIVQEAEERLQSSARMMSKLWLLEQSQLQLGFSGDASGALESAVKAKAAVKAKKEPLRSRICRCLRACCRRFTRCPKCRCCVKLFPCFYCCAPDHMLDRDFLIEQLTTASGGKAPSQNLVEETMAADGDRMAAHKQKWPPAWHIQIRSRKGNACVSDRLADSAGLQLLLLLLLAWCAWATVIIGGATGRVCFPGQLFAISPWQQLCDDCGWSKRATAMDDGLAHPRASENWDAAVKERMAPRPKATGRTAPEAASRSSSAVRGAAASHLGTSPVDGPWGKMARLTVWCWSLLRGLTKSKLQIAGSVVILPSCLFHIGNTQREQDLLNLPPPSCSSNPGSANLFQLRTKGAVGGALARTANQPVPRANQPAVEGPK</sequence>
<dbReference type="PANTHER" id="PTHR32332">
    <property type="entry name" value="2-NITROPROPANE DIOXYGENASE"/>
    <property type="match status" value="1"/>
</dbReference>
<dbReference type="InterPro" id="IPR004136">
    <property type="entry name" value="NMO"/>
</dbReference>
<protein>
    <recommendedName>
        <fullName evidence="7">Nitronate monooxygenase domain-containing protein</fullName>
    </recommendedName>
</protein>
<evidence type="ECO:0000313" key="6">
    <source>
        <dbReference type="Proteomes" id="UP001178507"/>
    </source>
</evidence>
<dbReference type="Proteomes" id="UP001178507">
    <property type="component" value="Unassembled WGS sequence"/>
</dbReference>
<evidence type="ECO:0008006" key="7">
    <source>
        <dbReference type="Google" id="ProtNLM"/>
    </source>
</evidence>
<evidence type="ECO:0000256" key="4">
    <source>
        <dbReference type="SAM" id="MobiDB-lite"/>
    </source>
</evidence>